<evidence type="ECO:0000256" key="3">
    <source>
        <dbReference type="ARBA" id="ARBA00023274"/>
    </source>
</evidence>
<evidence type="ECO:0000313" key="7">
    <source>
        <dbReference type="Proteomes" id="UP001150904"/>
    </source>
</evidence>
<dbReference type="AlphaFoldDB" id="A0A9W9SZM7"/>
<feature type="region of interest" description="Disordered" evidence="4">
    <location>
        <begin position="73"/>
        <end position="94"/>
    </location>
</feature>
<evidence type="ECO:0000256" key="1">
    <source>
        <dbReference type="ARBA" id="ARBA00007926"/>
    </source>
</evidence>
<reference evidence="6" key="2">
    <citation type="journal article" date="2023" name="IMA Fungus">
        <title>Comparative genomic study of the Penicillium genus elucidates a diverse pangenome and 15 lateral gene transfer events.</title>
        <authorList>
            <person name="Petersen C."/>
            <person name="Sorensen T."/>
            <person name="Nielsen M.R."/>
            <person name="Sondergaard T.E."/>
            <person name="Sorensen J.L."/>
            <person name="Fitzpatrick D.A."/>
            <person name="Frisvad J.C."/>
            <person name="Nielsen K.L."/>
        </authorList>
    </citation>
    <scope>NUCLEOTIDE SEQUENCE</scope>
    <source>
        <strain evidence="6">IBT 15544</strain>
    </source>
</reference>
<dbReference type="RefSeq" id="XP_058308542.1">
    <property type="nucleotide sequence ID" value="XM_058452004.1"/>
</dbReference>
<comment type="similarity">
    <text evidence="1">Belongs to the eukaryotic ribosomal protein eL28 family.</text>
</comment>
<organism evidence="6 7">
    <name type="scientific">Penicillium cinerascens</name>
    <dbReference type="NCBI Taxonomy" id="70096"/>
    <lineage>
        <taxon>Eukaryota</taxon>
        <taxon>Fungi</taxon>
        <taxon>Dikarya</taxon>
        <taxon>Ascomycota</taxon>
        <taxon>Pezizomycotina</taxon>
        <taxon>Eurotiomycetes</taxon>
        <taxon>Eurotiomycetidae</taxon>
        <taxon>Eurotiales</taxon>
        <taxon>Aspergillaceae</taxon>
        <taxon>Penicillium</taxon>
    </lineage>
</organism>
<dbReference type="GO" id="GO:0006412">
    <property type="term" value="P:translation"/>
    <property type="evidence" value="ECO:0007669"/>
    <property type="project" value="InterPro"/>
</dbReference>
<reference evidence="6" key="1">
    <citation type="submission" date="2022-12" db="EMBL/GenBank/DDBJ databases">
        <authorList>
            <person name="Petersen C."/>
        </authorList>
    </citation>
    <scope>NUCLEOTIDE SEQUENCE</scope>
    <source>
        <strain evidence="6">IBT 15544</strain>
    </source>
</reference>
<sequence length="157" mass="17198">MAAERTNVSNDLIWLITRNQNSYLVRRNAGGGSQFSRDPLNLVNKHSFKYAGYANTKAVGIQGAENGDITVTTKKPSNPQQPGKNQVTVNYGPKTATRKLYKGVANKTAQNGYRADLREEAVARVSALRRSQQPKKDAPAQKPRGAKARQAAEKDSE</sequence>
<feature type="compositionally biased region" description="Polar residues" evidence="4">
    <location>
        <begin position="73"/>
        <end position="89"/>
    </location>
</feature>
<accession>A0A9W9SZM7</accession>
<dbReference type="Proteomes" id="UP001150904">
    <property type="component" value="Unassembled WGS sequence"/>
</dbReference>
<dbReference type="InterPro" id="IPR029004">
    <property type="entry name" value="Ribosomal_eL28/Mak16"/>
</dbReference>
<dbReference type="GO" id="GO:1990904">
    <property type="term" value="C:ribonucleoprotein complex"/>
    <property type="evidence" value="ECO:0007669"/>
    <property type="project" value="UniProtKB-KW"/>
</dbReference>
<dbReference type="FunFam" id="3.30.390.110:FF:000002">
    <property type="entry name" value="60S ribosomal protein L28"/>
    <property type="match status" value="1"/>
</dbReference>
<dbReference type="Gene3D" id="3.30.390.110">
    <property type="match status" value="1"/>
</dbReference>
<keyword evidence="7" id="KW-1185">Reference proteome</keyword>
<dbReference type="EMBL" id="JAPQKR010000012">
    <property type="protein sequence ID" value="KAJ5204063.1"/>
    <property type="molecule type" value="Genomic_DNA"/>
</dbReference>
<feature type="region of interest" description="Disordered" evidence="4">
    <location>
        <begin position="124"/>
        <end position="157"/>
    </location>
</feature>
<comment type="caution">
    <text evidence="6">The sequence shown here is derived from an EMBL/GenBank/DDBJ whole genome shotgun (WGS) entry which is preliminary data.</text>
</comment>
<protein>
    <recommendedName>
        <fullName evidence="5">Ribosomal eL28/Mak16 domain-containing protein</fullName>
    </recommendedName>
</protein>
<gene>
    <name evidence="6" type="ORF">N7498_004942</name>
</gene>
<keyword evidence="3" id="KW-0687">Ribonucleoprotein</keyword>
<evidence type="ECO:0000259" key="5">
    <source>
        <dbReference type="Pfam" id="PF01778"/>
    </source>
</evidence>
<dbReference type="GO" id="GO:0005840">
    <property type="term" value="C:ribosome"/>
    <property type="evidence" value="ECO:0007669"/>
    <property type="project" value="UniProtKB-KW"/>
</dbReference>
<keyword evidence="2" id="KW-0689">Ribosomal protein</keyword>
<dbReference type="PANTHER" id="PTHR10544">
    <property type="entry name" value="60S RIBOSOMAL PROTEIN L28"/>
    <property type="match status" value="1"/>
</dbReference>
<proteinExistence type="inferred from homology"/>
<dbReference type="OrthoDB" id="338850at2759"/>
<evidence type="ECO:0000313" key="6">
    <source>
        <dbReference type="EMBL" id="KAJ5204063.1"/>
    </source>
</evidence>
<name>A0A9W9SZM7_9EURO</name>
<evidence type="ECO:0000256" key="2">
    <source>
        <dbReference type="ARBA" id="ARBA00022980"/>
    </source>
</evidence>
<dbReference type="Pfam" id="PF01778">
    <property type="entry name" value="Ribosomal_L28e"/>
    <property type="match status" value="1"/>
</dbReference>
<feature type="domain" description="Ribosomal eL28/Mak16" evidence="5">
    <location>
        <begin position="12"/>
        <end position="131"/>
    </location>
</feature>
<evidence type="ECO:0000256" key="4">
    <source>
        <dbReference type="SAM" id="MobiDB-lite"/>
    </source>
</evidence>
<dbReference type="InterPro" id="IPR002672">
    <property type="entry name" value="Ribosomal_eL28"/>
</dbReference>
<dbReference type="GeneID" id="83179305"/>
<dbReference type="GO" id="GO:0003735">
    <property type="term" value="F:structural constituent of ribosome"/>
    <property type="evidence" value="ECO:0007669"/>
    <property type="project" value="InterPro"/>
</dbReference>